<comment type="caution">
    <text evidence="2">The sequence shown here is derived from an EMBL/GenBank/DDBJ whole genome shotgun (WGS) entry which is preliminary data.</text>
</comment>
<organism evidence="2 3">
    <name type="scientific">Scandinavium lactucae</name>
    <dbReference type="NCBI Taxonomy" id="3095028"/>
    <lineage>
        <taxon>Bacteria</taxon>
        <taxon>Pseudomonadati</taxon>
        <taxon>Pseudomonadota</taxon>
        <taxon>Gammaproteobacteria</taxon>
        <taxon>Enterobacterales</taxon>
        <taxon>Enterobacteriaceae</taxon>
        <taxon>Scandinavium</taxon>
    </lineage>
</organism>
<dbReference type="InterPro" id="IPR014944">
    <property type="entry name" value="Toxin_SymE-like"/>
</dbReference>
<accession>A0ABU4QKN6</accession>
<dbReference type="EMBL" id="JAWXRD010000003">
    <property type="protein sequence ID" value="MDX6039422.1"/>
    <property type="molecule type" value="Genomic_DNA"/>
</dbReference>
<gene>
    <name evidence="2" type="ORF">SIK69_04345</name>
</gene>
<protein>
    <submittedName>
        <fullName evidence="2">SymE family type I addiction module toxin</fullName>
    </submittedName>
</protein>
<dbReference type="RefSeq" id="WP_319785505.1">
    <property type="nucleotide sequence ID" value="NZ_JAWXRD010000003.1"/>
</dbReference>
<dbReference type="Proteomes" id="UP001275664">
    <property type="component" value="Unassembled WGS sequence"/>
</dbReference>
<proteinExistence type="predicted"/>
<dbReference type="Pfam" id="PF08845">
    <property type="entry name" value="SymE_toxin"/>
    <property type="match status" value="1"/>
</dbReference>
<sequence>MAAKNFKPEVAIAKTVSNALPVISENRDAARKNDGISKPLRRMSVSYVNVRHYDRRTHITRRYTRSASLRLNGRWMEEAGFTTGTNLDIRVMPGCLVQTAQDPEPTPPPEPEIMQTLKKVCKLSGRKQQQILEFIEVITAKRPPAGKGADGLSCRQKYPGSVAGIFNS</sequence>
<evidence type="ECO:0000313" key="3">
    <source>
        <dbReference type="Proteomes" id="UP001275664"/>
    </source>
</evidence>
<reference evidence="2 3" key="1">
    <citation type="submission" date="2023-11" db="EMBL/GenBank/DDBJ databases">
        <title>Scandinavium wanjuensis sp. nov., isolated from lettuce South Korea.</title>
        <authorList>
            <person name="Park J."/>
            <person name="Park S."/>
            <person name="Oh K.K."/>
            <person name="Cho G.S."/>
            <person name="Franz C.M.A.P."/>
        </authorList>
    </citation>
    <scope>NUCLEOTIDE SEQUENCE [LARGE SCALE GENOMIC DNA]</scope>
    <source>
        <strain evidence="2 3">V105_6</strain>
    </source>
</reference>
<name>A0ABU4QKN6_9ENTR</name>
<evidence type="ECO:0000313" key="2">
    <source>
        <dbReference type="EMBL" id="MDX6039422.1"/>
    </source>
</evidence>
<evidence type="ECO:0000259" key="1">
    <source>
        <dbReference type="Pfam" id="PF08845"/>
    </source>
</evidence>
<feature type="domain" description="Toxin SymE-like" evidence="1">
    <location>
        <begin position="41"/>
        <end position="99"/>
    </location>
</feature>
<keyword evidence="3" id="KW-1185">Reference proteome</keyword>